<name>A0A7W3VV03_9PSEU</name>
<dbReference type="EMBL" id="JACGZW010000003">
    <property type="protein sequence ID" value="MBB1153514.1"/>
    <property type="molecule type" value="Genomic_DNA"/>
</dbReference>
<comment type="caution">
    <text evidence="2">The sequence shown here is derived from an EMBL/GenBank/DDBJ whole genome shotgun (WGS) entry which is preliminary data.</text>
</comment>
<dbReference type="AlphaFoldDB" id="A0A7W3VV03"/>
<evidence type="ECO:0008006" key="4">
    <source>
        <dbReference type="Google" id="ProtNLM"/>
    </source>
</evidence>
<reference evidence="2 3" key="1">
    <citation type="submission" date="2020-08" db="EMBL/GenBank/DDBJ databases">
        <title>Amycolatopsis sp. nov. DR6-1 isolated from Dendrobium heterocarpum.</title>
        <authorList>
            <person name="Tedsree N."/>
            <person name="Kuncharoen N."/>
            <person name="Likhitwitayawuid K."/>
            <person name="Tanasupawat S."/>
        </authorList>
    </citation>
    <scope>NUCLEOTIDE SEQUENCE [LARGE SCALE GENOMIC DNA]</scope>
    <source>
        <strain evidence="2 3">DR6-1</strain>
    </source>
</reference>
<proteinExistence type="predicted"/>
<sequence length="192" mass="21296">MDDDNGTANPDEQPDEQTDSNRDGKPEHAEQEPDKDGDAEKLGDAGKRALDAMKRERNAARKDRQQLLDKLKEYEDRDKSESQRLQEAADEAKTRAARAESNAAKLQMALDRAPEGASLAHIKAVAKRISGETEEELEADCDELFGLFAPHQESIKKEPPGKPRERLSGGGDPDDEPEEMDPRKLADSIGRH</sequence>
<feature type="compositionally biased region" description="Basic and acidic residues" evidence="1">
    <location>
        <begin position="180"/>
        <end position="192"/>
    </location>
</feature>
<gene>
    <name evidence="2" type="ORF">H4281_10275</name>
</gene>
<evidence type="ECO:0000313" key="3">
    <source>
        <dbReference type="Proteomes" id="UP000526734"/>
    </source>
</evidence>
<feature type="compositionally biased region" description="Polar residues" evidence="1">
    <location>
        <begin position="1"/>
        <end position="10"/>
    </location>
</feature>
<accession>A0A7W3VV03</accession>
<evidence type="ECO:0000313" key="2">
    <source>
        <dbReference type="EMBL" id="MBB1153514.1"/>
    </source>
</evidence>
<organism evidence="2 3">
    <name type="scientific">Amycolatopsis dendrobii</name>
    <dbReference type="NCBI Taxonomy" id="2760662"/>
    <lineage>
        <taxon>Bacteria</taxon>
        <taxon>Bacillati</taxon>
        <taxon>Actinomycetota</taxon>
        <taxon>Actinomycetes</taxon>
        <taxon>Pseudonocardiales</taxon>
        <taxon>Pseudonocardiaceae</taxon>
        <taxon>Amycolatopsis</taxon>
    </lineage>
</organism>
<keyword evidence="3" id="KW-1185">Reference proteome</keyword>
<feature type="region of interest" description="Disordered" evidence="1">
    <location>
        <begin position="1"/>
        <end position="102"/>
    </location>
</feature>
<dbReference type="RefSeq" id="WP_182890635.1">
    <property type="nucleotide sequence ID" value="NZ_JACGZW010000003.1"/>
</dbReference>
<protein>
    <recommendedName>
        <fullName evidence="4">DUF4355 domain-containing protein</fullName>
    </recommendedName>
</protein>
<feature type="region of interest" description="Disordered" evidence="1">
    <location>
        <begin position="150"/>
        <end position="192"/>
    </location>
</feature>
<evidence type="ECO:0000256" key="1">
    <source>
        <dbReference type="SAM" id="MobiDB-lite"/>
    </source>
</evidence>
<feature type="compositionally biased region" description="Basic and acidic residues" evidence="1">
    <location>
        <begin position="153"/>
        <end position="167"/>
    </location>
</feature>
<feature type="compositionally biased region" description="Basic and acidic residues" evidence="1">
    <location>
        <begin position="19"/>
        <end position="84"/>
    </location>
</feature>
<dbReference type="Proteomes" id="UP000526734">
    <property type="component" value="Unassembled WGS sequence"/>
</dbReference>